<dbReference type="Pfam" id="PF04203">
    <property type="entry name" value="Sortase"/>
    <property type="match status" value="1"/>
</dbReference>
<dbReference type="InterPro" id="IPR005754">
    <property type="entry name" value="Sortase"/>
</dbReference>
<dbReference type="CDD" id="cd05830">
    <property type="entry name" value="Sortase_E"/>
    <property type="match status" value="1"/>
</dbReference>
<evidence type="ECO:0000256" key="1">
    <source>
        <dbReference type="ARBA" id="ARBA00022801"/>
    </source>
</evidence>
<dbReference type="NCBIfam" id="TIGR01076">
    <property type="entry name" value="sortase_fam"/>
    <property type="match status" value="1"/>
</dbReference>
<evidence type="ECO:0000313" key="3">
    <source>
        <dbReference type="EMBL" id="CAB4717545.1"/>
    </source>
</evidence>
<gene>
    <name evidence="3" type="ORF">UFOPK2624_01474</name>
</gene>
<dbReference type="Gene3D" id="2.40.260.10">
    <property type="entry name" value="Sortase"/>
    <property type="match status" value="1"/>
</dbReference>
<dbReference type="InterPro" id="IPR042003">
    <property type="entry name" value="Sortase_E"/>
</dbReference>
<protein>
    <submittedName>
        <fullName evidence="3">Unannotated protein</fullName>
    </submittedName>
</protein>
<keyword evidence="2" id="KW-0812">Transmembrane</keyword>
<feature type="transmembrane region" description="Helical" evidence="2">
    <location>
        <begin position="291"/>
        <end position="316"/>
    </location>
</feature>
<name>A0A6J6R8R2_9ZZZZ</name>
<sequence length="323" mass="34816">MQFWSVVGAIGRFMMRAGIVILLFVAYQLWGTGLATARAQDTLTKEFDSQIAQFSAPGLSTPSQPIVTAPADLPIPQPGDPIARLTIKKIDSDFIMVQGVDLKWLQQGPGHFPQTPLPGQPGNAAVAGHRTTYQAPFNRIDELVPGDTITATTLQGTFTYKVDAHIDPKDGSTSGHVIVSPNDLSILDQTGVNRLTLMACHPKFTAAQRIVVTATLTSNPAAATPIPTAEGVTTDASSDALAGGDSSAWPAAIFWSLLAAAAWFGTWWLARFFTPTLLRKRAQRVSRWKDWKFLTTYAIGTPIVLVLLFVAFANIARLLPASY</sequence>
<feature type="transmembrane region" description="Helical" evidence="2">
    <location>
        <begin position="248"/>
        <end position="270"/>
    </location>
</feature>
<proteinExistence type="predicted"/>
<dbReference type="GO" id="GO:0016787">
    <property type="term" value="F:hydrolase activity"/>
    <property type="evidence" value="ECO:0007669"/>
    <property type="project" value="UniProtKB-KW"/>
</dbReference>
<organism evidence="3">
    <name type="scientific">freshwater metagenome</name>
    <dbReference type="NCBI Taxonomy" id="449393"/>
    <lineage>
        <taxon>unclassified sequences</taxon>
        <taxon>metagenomes</taxon>
        <taxon>ecological metagenomes</taxon>
    </lineage>
</organism>
<reference evidence="3" key="1">
    <citation type="submission" date="2020-05" db="EMBL/GenBank/DDBJ databases">
        <authorList>
            <person name="Chiriac C."/>
            <person name="Salcher M."/>
            <person name="Ghai R."/>
            <person name="Kavagutti S V."/>
        </authorList>
    </citation>
    <scope>NUCLEOTIDE SEQUENCE</scope>
</reference>
<keyword evidence="2" id="KW-1133">Transmembrane helix</keyword>
<accession>A0A6J6R8R2</accession>
<evidence type="ECO:0000256" key="2">
    <source>
        <dbReference type="SAM" id="Phobius"/>
    </source>
</evidence>
<keyword evidence="1" id="KW-0378">Hydrolase</keyword>
<dbReference type="InterPro" id="IPR023365">
    <property type="entry name" value="Sortase_dom-sf"/>
</dbReference>
<dbReference type="AlphaFoldDB" id="A0A6J6R8R2"/>
<dbReference type="SUPFAM" id="SSF63817">
    <property type="entry name" value="Sortase"/>
    <property type="match status" value="1"/>
</dbReference>
<dbReference type="EMBL" id="CAEZXY010000081">
    <property type="protein sequence ID" value="CAB4717545.1"/>
    <property type="molecule type" value="Genomic_DNA"/>
</dbReference>
<keyword evidence="2" id="KW-0472">Membrane</keyword>